<protein>
    <submittedName>
        <fullName evidence="1">3701_t:CDS:1</fullName>
    </submittedName>
</protein>
<dbReference type="AlphaFoldDB" id="A0A9N9EIU9"/>
<comment type="caution">
    <text evidence="1">The sequence shown here is derived from an EMBL/GenBank/DDBJ whole genome shotgun (WGS) entry which is preliminary data.</text>
</comment>
<sequence>GVEMEEYDRAVQLCSLVALETVDLDTGIVFTMLLDLYKNSSENVRLQGAYEHTSVAMLIERLLNSDEPRLVLNLNSEKMNAFKSLTDIIKKSKADVIQPI</sequence>
<name>A0A9N9EIU9_9GLOM</name>
<evidence type="ECO:0000313" key="2">
    <source>
        <dbReference type="Proteomes" id="UP000789739"/>
    </source>
</evidence>
<keyword evidence="2" id="KW-1185">Reference proteome</keyword>
<feature type="non-terminal residue" evidence="1">
    <location>
        <position position="100"/>
    </location>
</feature>
<organism evidence="1 2">
    <name type="scientific">Paraglomus brasilianum</name>
    <dbReference type="NCBI Taxonomy" id="144538"/>
    <lineage>
        <taxon>Eukaryota</taxon>
        <taxon>Fungi</taxon>
        <taxon>Fungi incertae sedis</taxon>
        <taxon>Mucoromycota</taxon>
        <taxon>Glomeromycotina</taxon>
        <taxon>Glomeromycetes</taxon>
        <taxon>Paraglomerales</taxon>
        <taxon>Paraglomeraceae</taxon>
        <taxon>Paraglomus</taxon>
    </lineage>
</organism>
<proteinExistence type="predicted"/>
<evidence type="ECO:0000313" key="1">
    <source>
        <dbReference type="EMBL" id="CAG8679071.1"/>
    </source>
</evidence>
<dbReference type="EMBL" id="CAJVPI010006507">
    <property type="protein sequence ID" value="CAG8679071.1"/>
    <property type="molecule type" value="Genomic_DNA"/>
</dbReference>
<reference evidence="1" key="1">
    <citation type="submission" date="2021-06" db="EMBL/GenBank/DDBJ databases">
        <authorList>
            <person name="Kallberg Y."/>
            <person name="Tangrot J."/>
            <person name="Rosling A."/>
        </authorList>
    </citation>
    <scope>NUCLEOTIDE SEQUENCE</scope>
    <source>
        <strain evidence="1">BR232B</strain>
    </source>
</reference>
<feature type="non-terminal residue" evidence="1">
    <location>
        <position position="1"/>
    </location>
</feature>
<gene>
    <name evidence="1" type="ORF">PBRASI_LOCUS11704</name>
</gene>
<accession>A0A9N9EIU9</accession>
<dbReference type="Proteomes" id="UP000789739">
    <property type="component" value="Unassembled WGS sequence"/>
</dbReference>